<keyword evidence="1" id="KW-0418">Kinase</keyword>
<dbReference type="PANTHER" id="PTHR35075:SF1">
    <property type="entry name" value="A-KINASE ANCHOR PROTEIN 14"/>
    <property type="match status" value="1"/>
</dbReference>
<gene>
    <name evidence="1" type="ORF">N307_08985</name>
</gene>
<dbReference type="GO" id="GO:0005952">
    <property type="term" value="C:cAMP-dependent protein kinase complex"/>
    <property type="evidence" value="ECO:0007669"/>
    <property type="project" value="TreeGrafter"/>
</dbReference>
<evidence type="ECO:0000313" key="2">
    <source>
        <dbReference type="Proteomes" id="UP000053875"/>
    </source>
</evidence>
<dbReference type="Proteomes" id="UP000053875">
    <property type="component" value="Unassembled WGS sequence"/>
</dbReference>
<reference evidence="1 2" key="1">
    <citation type="submission" date="2014-04" db="EMBL/GenBank/DDBJ databases">
        <title>Genome evolution of avian class.</title>
        <authorList>
            <person name="Zhang G."/>
            <person name="Li C."/>
        </authorList>
    </citation>
    <scope>NUCLEOTIDE SEQUENCE [LARGE SCALE GENOMIC DNA]</scope>
    <source>
        <strain evidence="1">BGI_N307</strain>
    </source>
</reference>
<dbReference type="Pfam" id="PF14469">
    <property type="entry name" value="AKAP28"/>
    <property type="match status" value="1"/>
</dbReference>
<organism evidence="1 2">
    <name type="scientific">Dryobates pubescens</name>
    <name type="common">Downy woodpecker</name>
    <name type="synonym">Picoides pubescens</name>
    <dbReference type="NCBI Taxonomy" id="118200"/>
    <lineage>
        <taxon>Eukaryota</taxon>
        <taxon>Metazoa</taxon>
        <taxon>Chordata</taxon>
        <taxon>Craniata</taxon>
        <taxon>Vertebrata</taxon>
        <taxon>Euteleostomi</taxon>
        <taxon>Archelosauria</taxon>
        <taxon>Archosauria</taxon>
        <taxon>Dinosauria</taxon>
        <taxon>Saurischia</taxon>
        <taxon>Theropoda</taxon>
        <taxon>Coelurosauria</taxon>
        <taxon>Aves</taxon>
        <taxon>Neognathae</taxon>
        <taxon>Neoaves</taxon>
        <taxon>Telluraves</taxon>
        <taxon>Coraciimorphae</taxon>
        <taxon>Piciformes</taxon>
        <taxon>Picidae</taxon>
        <taxon>Dryobates</taxon>
    </lineage>
</organism>
<dbReference type="EMBL" id="KL216161">
    <property type="protein sequence ID" value="KFV68181.1"/>
    <property type="molecule type" value="Genomic_DNA"/>
</dbReference>
<sequence length="133" mass="15938">TKHAIKNVQRNTGNNFTVERGLQQIEEVISTWEIHESWLHWSEFLQEEDLKDSKRYHYRVCWSVPTRRKPIPRATANVYFVIEISKIKPATSPVEVFFTLEASKLIHRPDQCRFREKWLKDIIENKTILMETL</sequence>
<dbReference type="InterPro" id="IPR025663">
    <property type="entry name" value="AKAP_28"/>
</dbReference>
<keyword evidence="2" id="KW-1185">Reference proteome</keyword>
<dbReference type="GO" id="GO:0034237">
    <property type="term" value="F:protein kinase A regulatory subunit binding"/>
    <property type="evidence" value="ECO:0007669"/>
    <property type="project" value="TreeGrafter"/>
</dbReference>
<dbReference type="InterPro" id="IPR053084">
    <property type="entry name" value="AKAP"/>
</dbReference>
<dbReference type="GO" id="GO:0016301">
    <property type="term" value="F:kinase activity"/>
    <property type="evidence" value="ECO:0007669"/>
    <property type="project" value="UniProtKB-KW"/>
</dbReference>
<protein>
    <submittedName>
        <fullName evidence="1">A-kinase anchor protein 14</fullName>
    </submittedName>
</protein>
<dbReference type="STRING" id="118200.A0A093IN91"/>
<dbReference type="PANTHER" id="PTHR35075">
    <property type="entry name" value="A-KINASE ANCHOR PROTEIN 14"/>
    <property type="match status" value="1"/>
</dbReference>
<feature type="non-terminal residue" evidence="1">
    <location>
        <position position="1"/>
    </location>
</feature>
<keyword evidence="1" id="KW-0808">Transferase</keyword>
<dbReference type="AlphaFoldDB" id="A0A093IN91"/>
<name>A0A093IN91_DRYPU</name>
<evidence type="ECO:0000313" key="1">
    <source>
        <dbReference type="EMBL" id="KFV68181.1"/>
    </source>
</evidence>
<proteinExistence type="predicted"/>
<accession>A0A093IN91</accession>
<feature type="non-terminal residue" evidence="1">
    <location>
        <position position="133"/>
    </location>
</feature>